<dbReference type="SUPFAM" id="SSF46785">
    <property type="entry name" value="Winged helix' DNA-binding domain"/>
    <property type="match status" value="1"/>
</dbReference>
<protein>
    <submittedName>
        <fullName evidence="6">Crp/Fnr family transcriptional regulator</fullName>
    </submittedName>
</protein>
<evidence type="ECO:0000256" key="2">
    <source>
        <dbReference type="ARBA" id="ARBA00023125"/>
    </source>
</evidence>
<dbReference type="InterPro" id="IPR050397">
    <property type="entry name" value="Env_Response_Regulators"/>
</dbReference>
<evidence type="ECO:0000313" key="7">
    <source>
        <dbReference type="Proteomes" id="UP000032544"/>
    </source>
</evidence>
<dbReference type="InterPro" id="IPR036388">
    <property type="entry name" value="WH-like_DNA-bd_sf"/>
</dbReference>
<dbReference type="SMART" id="SM00100">
    <property type="entry name" value="cNMP"/>
    <property type="match status" value="1"/>
</dbReference>
<dbReference type="CDD" id="cd00038">
    <property type="entry name" value="CAP_ED"/>
    <property type="match status" value="1"/>
</dbReference>
<organism evidence="6 7">
    <name type="scientific">Draconibacterium sediminis</name>
    <dbReference type="NCBI Taxonomy" id="1544798"/>
    <lineage>
        <taxon>Bacteria</taxon>
        <taxon>Pseudomonadati</taxon>
        <taxon>Bacteroidota</taxon>
        <taxon>Bacteroidia</taxon>
        <taxon>Marinilabiliales</taxon>
        <taxon>Prolixibacteraceae</taxon>
        <taxon>Draconibacterium</taxon>
    </lineage>
</organism>
<dbReference type="GO" id="GO:0003677">
    <property type="term" value="F:DNA binding"/>
    <property type="evidence" value="ECO:0007669"/>
    <property type="project" value="UniProtKB-KW"/>
</dbReference>
<keyword evidence="7" id="KW-1185">Reference proteome</keyword>
<keyword evidence="3" id="KW-0804">Transcription</keyword>
<dbReference type="PANTHER" id="PTHR24567">
    <property type="entry name" value="CRP FAMILY TRANSCRIPTIONAL REGULATORY PROTEIN"/>
    <property type="match status" value="1"/>
</dbReference>
<evidence type="ECO:0000256" key="3">
    <source>
        <dbReference type="ARBA" id="ARBA00023163"/>
    </source>
</evidence>
<dbReference type="GO" id="GO:0005829">
    <property type="term" value="C:cytosol"/>
    <property type="evidence" value="ECO:0007669"/>
    <property type="project" value="TreeGrafter"/>
</dbReference>
<dbReference type="EMBL" id="JRHC01000001">
    <property type="protein sequence ID" value="KJF44183.1"/>
    <property type="molecule type" value="Genomic_DNA"/>
</dbReference>
<dbReference type="OrthoDB" id="9127033at2"/>
<dbReference type="AlphaFoldDB" id="A0A0D8JE98"/>
<dbReference type="InterPro" id="IPR012318">
    <property type="entry name" value="HTH_CRP"/>
</dbReference>
<evidence type="ECO:0000313" key="6">
    <source>
        <dbReference type="EMBL" id="KJF44183.1"/>
    </source>
</evidence>
<dbReference type="PROSITE" id="PS50042">
    <property type="entry name" value="CNMP_BINDING_3"/>
    <property type="match status" value="1"/>
</dbReference>
<dbReference type="PRINTS" id="PR00034">
    <property type="entry name" value="HTHCRP"/>
</dbReference>
<keyword evidence="2" id="KW-0238">DNA-binding</keyword>
<dbReference type="Gene3D" id="2.60.120.10">
    <property type="entry name" value="Jelly Rolls"/>
    <property type="match status" value="1"/>
</dbReference>
<proteinExistence type="predicted"/>
<dbReference type="Proteomes" id="UP000032544">
    <property type="component" value="Unassembled WGS sequence"/>
</dbReference>
<dbReference type="InterPro" id="IPR014710">
    <property type="entry name" value="RmlC-like_jellyroll"/>
</dbReference>
<comment type="caution">
    <text evidence="6">The sequence shown here is derived from an EMBL/GenBank/DDBJ whole genome shotgun (WGS) entry which is preliminary data.</text>
</comment>
<dbReference type="STRING" id="1544798.LH29_01250"/>
<evidence type="ECO:0000256" key="1">
    <source>
        <dbReference type="ARBA" id="ARBA00023015"/>
    </source>
</evidence>
<dbReference type="InterPro" id="IPR036390">
    <property type="entry name" value="WH_DNA-bd_sf"/>
</dbReference>
<dbReference type="SMART" id="SM00419">
    <property type="entry name" value="HTH_CRP"/>
    <property type="match status" value="1"/>
</dbReference>
<dbReference type="Pfam" id="PF13545">
    <property type="entry name" value="HTH_Crp_2"/>
    <property type="match status" value="1"/>
</dbReference>
<gene>
    <name evidence="6" type="ORF">LH29_01250</name>
</gene>
<evidence type="ECO:0000259" key="4">
    <source>
        <dbReference type="PROSITE" id="PS50042"/>
    </source>
</evidence>
<sequence>MRSAIKRPSDEETNLSGFQLFKKLTEEEFTRLNYEKTCSLYKKGTIIYREGSRLTGFFCVTRGIIKIFKTGIDGKEQIIRFAKKGEIIAYRSLLSQELACTTAKVIDDAALCHVPYQTLLYLIQNNWQFSHHMLQIVCRELREANDYITDIAQKTVRERLAEVLLLLKENFELDNQNTLQISLTREELANMVGTATESVIRLLSEFKSDKLIELQGRKIKFLDTPALTRVANL</sequence>
<dbReference type="InterPro" id="IPR000595">
    <property type="entry name" value="cNMP-bd_dom"/>
</dbReference>
<name>A0A0D8JE98_9BACT</name>
<dbReference type="SUPFAM" id="SSF51206">
    <property type="entry name" value="cAMP-binding domain-like"/>
    <property type="match status" value="1"/>
</dbReference>
<dbReference type="PROSITE" id="PS51063">
    <property type="entry name" value="HTH_CRP_2"/>
    <property type="match status" value="1"/>
</dbReference>
<feature type="domain" description="Cyclic nucleotide-binding" evidence="4">
    <location>
        <begin position="20"/>
        <end position="123"/>
    </location>
</feature>
<dbReference type="PATRIC" id="fig|1544798.3.peg.255"/>
<dbReference type="Pfam" id="PF00027">
    <property type="entry name" value="cNMP_binding"/>
    <property type="match status" value="1"/>
</dbReference>
<accession>A0A0D8JE98</accession>
<dbReference type="RefSeq" id="WP_045025746.1">
    <property type="nucleotide sequence ID" value="NZ_CAJXKZ010000007.1"/>
</dbReference>
<keyword evidence="1" id="KW-0805">Transcription regulation</keyword>
<dbReference type="PANTHER" id="PTHR24567:SF74">
    <property type="entry name" value="HTH-TYPE TRANSCRIPTIONAL REGULATOR ARCR"/>
    <property type="match status" value="1"/>
</dbReference>
<dbReference type="GO" id="GO:0003700">
    <property type="term" value="F:DNA-binding transcription factor activity"/>
    <property type="evidence" value="ECO:0007669"/>
    <property type="project" value="TreeGrafter"/>
</dbReference>
<reference evidence="6 7" key="1">
    <citation type="submission" date="2014-09" db="EMBL/GenBank/DDBJ databases">
        <title>Draft Genome Sequence of Draconibacterium sp. JN14CK-3.</title>
        <authorList>
            <person name="Dong C."/>
            <person name="Lai Q."/>
            <person name="Shao Z."/>
        </authorList>
    </citation>
    <scope>NUCLEOTIDE SEQUENCE [LARGE SCALE GENOMIC DNA]</scope>
    <source>
        <strain evidence="6 7">JN14CK-3</strain>
    </source>
</reference>
<dbReference type="InterPro" id="IPR018490">
    <property type="entry name" value="cNMP-bd_dom_sf"/>
</dbReference>
<feature type="domain" description="HTH crp-type" evidence="5">
    <location>
        <begin position="154"/>
        <end position="225"/>
    </location>
</feature>
<dbReference type="Gene3D" id="1.10.10.10">
    <property type="entry name" value="Winged helix-like DNA-binding domain superfamily/Winged helix DNA-binding domain"/>
    <property type="match status" value="1"/>
</dbReference>
<evidence type="ECO:0000259" key="5">
    <source>
        <dbReference type="PROSITE" id="PS51063"/>
    </source>
</evidence>